<reference evidence="3 4" key="1">
    <citation type="journal article" date="2011" name="Proc. Natl. Acad. Sci. U.S.A.">
        <title>Comparative genomics of xylose-fermenting fungi for enhanced biofuel production.</title>
        <authorList>
            <person name="Wohlbach D.J."/>
            <person name="Kuo A."/>
            <person name="Sato T.K."/>
            <person name="Potts K.M."/>
            <person name="Salamov A.A."/>
            <person name="LaButti K.M."/>
            <person name="Sun H."/>
            <person name="Clum A."/>
            <person name="Pangilinan J.L."/>
            <person name="Lindquist E.A."/>
            <person name="Lucas S."/>
            <person name="Lapidus A."/>
            <person name="Jin M."/>
            <person name="Gunawan C."/>
            <person name="Balan V."/>
            <person name="Dale B.E."/>
            <person name="Jeffries T.W."/>
            <person name="Zinkel R."/>
            <person name="Barry K.W."/>
            <person name="Grigoriev I.V."/>
            <person name="Gasch A.P."/>
        </authorList>
    </citation>
    <scope>NUCLEOTIDE SEQUENCE [LARGE SCALE GENOMIC DNA]</scope>
    <source>
        <strain evidence="4">NRRL Y-27907 / 11-Y1</strain>
    </source>
</reference>
<protein>
    <recommendedName>
        <fullName evidence="5">Kinetochore protein mis13</fullName>
    </recommendedName>
</protein>
<evidence type="ECO:0000313" key="4">
    <source>
        <dbReference type="Proteomes" id="UP000000709"/>
    </source>
</evidence>
<evidence type="ECO:0000313" key="3">
    <source>
        <dbReference type="EMBL" id="EGW34723.1"/>
    </source>
</evidence>
<feature type="coiled-coil region" evidence="1">
    <location>
        <begin position="277"/>
        <end position="309"/>
    </location>
</feature>
<dbReference type="OrthoDB" id="3364649at2759"/>
<dbReference type="GO" id="GO:0000444">
    <property type="term" value="C:MIS12/MIND type complex"/>
    <property type="evidence" value="ECO:0007669"/>
    <property type="project" value="InterPro"/>
</dbReference>
<proteinExistence type="predicted"/>
<feature type="region of interest" description="Disordered" evidence="2">
    <location>
        <begin position="1"/>
        <end position="99"/>
    </location>
</feature>
<dbReference type="EMBL" id="GL996499">
    <property type="protein sequence ID" value="EGW34723.1"/>
    <property type="molecule type" value="Genomic_DNA"/>
</dbReference>
<keyword evidence="1" id="KW-0175">Coiled coil</keyword>
<organism evidence="4">
    <name type="scientific">Spathaspora passalidarum (strain NRRL Y-27907 / 11-Y1)</name>
    <dbReference type="NCBI Taxonomy" id="619300"/>
    <lineage>
        <taxon>Eukaryota</taxon>
        <taxon>Fungi</taxon>
        <taxon>Dikarya</taxon>
        <taxon>Ascomycota</taxon>
        <taxon>Saccharomycotina</taxon>
        <taxon>Pichiomycetes</taxon>
        <taxon>Debaryomycetaceae</taxon>
        <taxon>Spathaspora</taxon>
    </lineage>
</organism>
<dbReference type="GO" id="GO:0051301">
    <property type="term" value="P:cell division"/>
    <property type="evidence" value="ECO:0007669"/>
    <property type="project" value="InterPro"/>
</dbReference>
<dbReference type="FunCoup" id="G3ADZ8">
    <property type="interactions" value="438"/>
</dbReference>
<dbReference type="RefSeq" id="XP_007372135.1">
    <property type="nucleotide sequence ID" value="XM_007372073.1"/>
</dbReference>
<keyword evidence="4" id="KW-1185">Reference proteome</keyword>
<dbReference type="HOGENOM" id="CLU_043824_0_0_1"/>
<dbReference type="STRING" id="619300.G3ADZ8"/>
<dbReference type="eggNOG" id="ENOG502S2VJ">
    <property type="taxonomic scope" value="Eukaryota"/>
</dbReference>
<dbReference type="Pfam" id="PF08202">
    <property type="entry name" value="MIS13"/>
    <property type="match status" value="1"/>
</dbReference>
<feature type="compositionally biased region" description="Polar residues" evidence="2">
    <location>
        <begin position="59"/>
        <end position="84"/>
    </location>
</feature>
<dbReference type="AlphaFoldDB" id="G3ADZ8"/>
<dbReference type="KEGG" id="spaa:SPAPADRAFT_47807"/>
<dbReference type="InParanoid" id="G3ADZ8"/>
<dbReference type="PANTHER" id="PTHR14778:SF2">
    <property type="entry name" value="KINETOCHORE-ASSOCIATED PROTEIN DSN1 HOMOLOG"/>
    <property type="match status" value="1"/>
</dbReference>
<dbReference type="Proteomes" id="UP000000709">
    <property type="component" value="Unassembled WGS sequence"/>
</dbReference>
<sequence length="455" mass="52744">MPAKKKKPTRKQQQLPVSSKRVISGEPIPNLSPPSSLPQQQSTTKEFPLYTRPSKYSALFNSQDSTTASYSEITTKRTSQSQPIEHNGRKKRKKQWSTPIQQLQQEINLLGNDEDDEDDDETVEFKFTVDKPTTKTNNFLDGVSQHMVGLPDEAPRKSINKRRQSYNNRGKRASSIGNGFITDLHEDVPLKNYYKHINASLPDPDRMRQLLVWCSKRRLAQDNNKKESNTNNQTNLNIAKVIEEEITKSLMDKRIPTSWYNRENDPSQVYGGPKVMMENLQNQKNFANNKIFSEKVNKLKKGIRQWEQEYNSDVDAIRKTPTDVPRDIKKKQIDDYSSNTNLEIDTSIVDKLTESYSQDAQLVNKDLQYYLEILNHTVRLLHIDAKKAQLIQEEHAINPVQSYKDDFYRRNSIENYRALRAREDKSSVHWPYPIASLKTKDLLTCLGIIQTRNKD</sequence>
<dbReference type="GeneID" id="18871146"/>
<name>G3ADZ8_SPAPN</name>
<gene>
    <name evidence="3" type="ORF">SPAPADRAFT_47807</name>
</gene>
<evidence type="ECO:0008006" key="5">
    <source>
        <dbReference type="Google" id="ProtNLM"/>
    </source>
</evidence>
<dbReference type="InterPro" id="IPR013218">
    <property type="entry name" value="Dsn1/Mis13"/>
</dbReference>
<evidence type="ECO:0000256" key="2">
    <source>
        <dbReference type="SAM" id="MobiDB-lite"/>
    </source>
</evidence>
<dbReference type="GO" id="GO:0007059">
    <property type="term" value="P:chromosome segregation"/>
    <property type="evidence" value="ECO:0007669"/>
    <property type="project" value="InterPro"/>
</dbReference>
<evidence type="ECO:0000256" key="1">
    <source>
        <dbReference type="SAM" id="Coils"/>
    </source>
</evidence>
<feature type="compositionally biased region" description="Basic residues" evidence="2">
    <location>
        <begin position="1"/>
        <end position="10"/>
    </location>
</feature>
<accession>G3ADZ8</accession>
<dbReference type="PANTHER" id="PTHR14778">
    <property type="entry name" value="KINETOCHORE-ASSOCIATED PROTEIN DSN1 HOMOLOG"/>
    <property type="match status" value="1"/>
</dbReference>